<keyword evidence="3" id="KW-1185">Reference proteome</keyword>
<accession>A0A9J6GC22</accession>
<protein>
    <submittedName>
        <fullName evidence="2">Uncharacterized protein</fullName>
    </submittedName>
</protein>
<reference evidence="2 3" key="1">
    <citation type="journal article" date="2020" name="Cell">
        <title>Large-Scale Comparative Analyses of Tick Genomes Elucidate Their Genetic Diversity and Vector Capacities.</title>
        <authorList>
            <consortium name="Tick Genome and Microbiome Consortium (TIGMIC)"/>
            <person name="Jia N."/>
            <person name="Wang J."/>
            <person name="Shi W."/>
            <person name="Du L."/>
            <person name="Sun Y."/>
            <person name="Zhan W."/>
            <person name="Jiang J.F."/>
            <person name="Wang Q."/>
            <person name="Zhang B."/>
            <person name="Ji P."/>
            <person name="Bell-Sakyi L."/>
            <person name="Cui X.M."/>
            <person name="Yuan T.T."/>
            <person name="Jiang B.G."/>
            <person name="Yang W.F."/>
            <person name="Lam T.T."/>
            <person name="Chang Q.C."/>
            <person name="Ding S.J."/>
            <person name="Wang X.J."/>
            <person name="Zhu J.G."/>
            <person name="Ruan X.D."/>
            <person name="Zhao L."/>
            <person name="Wei J.T."/>
            <person name="Ye R.Z."/>
            <person name="Que T.C."/>
            <person name="Du C.H."/>
            <person name="Zhou Y.H."/>
            <person name="Cheng J.X."/>
            <person name="Dai P.F."/>
            <person name="Guo W.B."/>
            <person name="Han X.H."/>
            <person name="Huang E.J."/>
            <person name="Li L.F."/>
            <person name="Wei W."/>
            <person name="Gao Y.C."/>
            <person name="Liu J.Z."/>
            <person name="Shao H.Z."/>
            <person name="Wang X."/>
            <person name="Wang C.C."/>
            <person name="Yang T.C."/>
            <person name="Huo Q.B."/>
            <person name="Li W."/>
            <person name="Chen H.Y."/>
            <person name="Chen S.E."/>
            <person name="Zhou L.G."/>
            <person name="Ni X.B."/>
            <person name="Tian J.H."/>
            <person name="Sheng Y."/>
            <person name="Liu T."/>
            <person name="Pan Y.S."/>
            <person name="Xia L.Y."/>
            <person name="Li J."/>
            <person name="Zhao F."/>
            <person name="Cao W.C."/>
        </authorList>
    </citation>
    <scope>NUCLEOTIDE SEQUENCE [LARGE SCALE GENOMIC DNA]</scope>
    <source>
        <strain evidence="2">HaeL-2018</strain>
    </source>
</reference>
<dbReference type="VEuPathDB" id="VectorBase:HLOH_061286"/>
<gene>
    <name evidence="2" type="ORF">HPB48_000569</name>
</gene>
<proteinExistence type="predicted"/>
<sequence>MEVTTIQTMPRRARKEQRFSNPRWQNSEPEYTWPASKERQSKLKSEVFGKSPNEVFSSILDEEILTHIVMQTGNYAKQNNEH</sequence>
<comment type="caution">
    <text evidence="2">The sequence shown here is derived from an EMBL/GenBank/DDBJ whole genome shotgun (WGS) entry which is preliminary data.</text>
</comment>
<dbReference type="AlphaFoldDB" id="A0A9J6GC22"/>
<feature type="region of interest" description="Disordered" evidence="1">
    <location>
        <begin position="1"/>
        <end position="39"/>
    </location>
</feature>
<evidence type="ECO:0000313" key="3">
    <source>
        <dbReference type="Proteomes" id="UP000821853"/>
    </source>
</evidence>
<evidence type="ECO:0000313" key="2">
    <source>
        <dbReference type="EMBL" id="KAH9371956.1"/>
    </source>
</evidence>
<organism evidence="2 3">
    <name type="scientific">Haemaphysalis longicornis</name>
    <name type="common">Bush tick</name>
    <dbReference type="NCBI Taxonomy" id="44386"/>
    <lineage>
        <taxon>Eukaryota</taxon>
        <taxon>Metazoa</taxon>
        <taxon>Ecdysozoa</taxon>
        <taxon>Arthropoda</taxon>
        <taxon>Chelicerata</taxon>
        <taxon>Arachnida</taxon>
        <taxon>Acari</taxon>
        <taxon>Parasitiformes</taxon>
        <taxon>Ixodida</taxon>
        <taxon>Ixodoidea</taxon>
        <taxon>Ixodidae</taxon>
        <taxon>Haemaphysalinae</taxon>
        <taxon>Haemaphysalis</taxon>
    </lineage>
</organism>
<name>A0A9J6GC22_HAELO</name>
<dbReference type="EMBL" id="JABSTR010000005">
    <property type="protein sequence ID" value="KAH9371956.1"/>
    <property type="molecule type" value="Genomic_DNA"/>
</dbReference>
<evidence type="ECO:0000256" key="1">
    <source>
        <dbReference type="SAM" id="MobiDB-lite"/>
    </source>
</evidence>
<dbReference type="Proteomes" id="UP000821853">
    <property type="component" value="Chromosome 3"/>
</dbReference>
<feature type="compositionally biased region" description="Polar residues" evidence="1">
    <location>
        <begin position="19"/>
        <end position="29"/>
    </location>
</feature>